<dbReference type="SUPFAM" id="SSF89372">
    <property type="entry name" value="Fucose-specific lectin"/>
    <property type="match status" value="1"/>
</dbReference>
<dbReference type="AlphaFoldDB" id="A0A919L2J2"/>
<evidence type="ECO:0000313" key="2">
    <source>
        <dbReference type="EMBL" id="GHH80456.1"/>
    </source>
</evidence>
<dbReference type="PRINTS" id="PR00722">
    <property type="entry name" value="CHYMOTRYPSIN"/>
</dbReference>
<reference evidence="2" key="1">
    <citation type="journal article" date="2014" name="Int. J. Syst. Evol. Microbiol.">
        <title>Complete genome sequence of Corynebacterium casei LMG S-19264T (=DSM 44701T), isolated from a smear-ripened cheese.</title>
        <authorList>
            <consortium name="US DOE Joint Genome Institute (JGI-PGF)"/>
            <person name="Walter F."/>
            <person name="Albersmeier A."/>
            <person name="Kalinowski J."/>
            <person name="Ruckert C."/>
        </authorList>
    </citation>
    <scope>NUCLEOTIDE SEQUENCE</scope>
    <source>
        <strain evidence="2">JCM 4646</strain>
    </source>
</reference>
<dbReference type="Gene3D" id="2.120.10.70">
    <property type="entry name" value="Fucose-specific lectin"/>
    <property type="match status" value="1"/>
</dbReference>
<dbReference type="InterPro" id="IPR009003">
    <property type="entry name" value="Peptidase_S1_PA"/>
</dbReference>
<dbReference type="GO" id="GO:0004252">
    <property type="term" value="F:serine-type endopeptidase activity"/>
    <property type="evidence" value="ECO:0007669"/>
    <property type="project" value="InterPro"/>
</dbReference>
<dbReference type="PANTHER" id="PTHR24260">
    <property type="match status" value="1"/>
</dbReference>
<evidence type="ECO:0000313" key="3">
    <source>
        <dbReference type="Proteomes" id="UP000617734"/>
    </source>
</evidence>
<dbReference type="GO" id="GO:0006508">
    <property type="term" value="P:proteolysis"/>
    <property type="evidence" value="ECO:0007669"/>
    <property type="project" value="InterPro"/>
</dbReference>
<organism evidence="2 3">
    <name type="scientific">Kitasatospora indigofera</name>
    <dbReference type="NCBI Taxonomy" id="67307"/>
    <lineage>
        <taxon>Bacteria</taxon>
        <taxon>Bacillati</taxon>
        <taxon>Actinomycetota</taxon>
        <taxon>Actinomycetes</taxon>
        <taxon>Kitasatosporales</taxon>
        <taxon>Streptomycetaceae</taxon>
        <taxon>Kitasatospora</taxon>
    </lineage>
</organism>
<proteinExistence type="predicted"/>
<dbReference type="Pfam" id="PF00089">
    <property type="entry name" value="Trypsin"/>
    <property type="match status" value="1"/>
</dbReference>
<dbReference type="Proteomes" id="UP000617734">
    <property type="component" value="Unassembled WGS sequence"/>
</dbReference>
<dbReference type="PROSITE" id="PS50240">
    <property type="entry name" value="TRYPSIN_DOM"/>
    <property type="match status" value="1"/>
</dbReference>
<evidence type="ECO:0000259" key="1">
    <source>
        <dbReference type="PROSITE" id="PS50240"/>
    </source>
</evidence>
<accession>A0A919L2J2</accession>
<protein>
    <recommendedName>
        <fullName evidence="1">Peptidase S1 domain-containing protein</fullName>
    </recommendedName>
</protein>
<dbReference type="PANTHER" id="PTHR24260:SF136">
    <property type="entry name" value="GH08193P-RELATED"/>
    <property type="match status" value="1"/>
</dbReference>
<dbReference type="SMART" id="SM00020">
    <property type="entry name" value="Tryp_SPc"/>
    <property type="match status" value="1"/>
</dbReference>
<dbReference type="EMBL" id="BNBO01000047">
    <property type="protein sequence ID" value="GHH80456.1"/>
    <property type="molecule type" value="Genomic_DNA"/>
</dbReference>
<keyword evidence="3" id="KW-1185">Reference proteome</keyword>
<dbReference type="SUPFAM" id="SSF50494">
    <property type="entry name" value="Trypsin-like serine proteases"/>
    <property type="match status" value="1"/>
</dbReference>
<dbReference type="InterPro" id="IPR051333">
    <property type="entry name" value="CLIP_Serine_Protease"/>
</dbReference>
<sequence length="604" mass="61363">MDPGPVKVCFRVTGPTGYLALELPKVYNIKGDDHTVKATLKTDGSVSSFDVRKNFYTPVGEGSSGDGTTLLELTATDGPTATGTANAYPAVAAVNVGQPGRAGSRACTGTLVDPNWVLTAASCFAADPTAGFTVPAGPPAVASTATIGRADLATSGGHTVAITELVPRTDRDLVMARLAAPVTDVTPLTVATAAPVQGETLRVAGYGRTKTEWVPNKLHTATFNVDAVKATGVDITGVSPAGTSVCQGDTGAPTIRETGGTPKIAAVASTSWQNGCLGSTETAHNGAFNTRTDDVYDWVQQTRALATGWKTEVLVKSGTSLYQGIRLTDGSLTGFGDVESKVGSIGGVKSAAAAGINGDTHVVAVGSDGHIRHTIRSANGSWSNWGDVNSVAGWLGSATQVSAVSIGTDLHVIVLANGIVFHTVRHADGNWTGFGDVSGAAGGLGSATSVATASVAGQLQLAAVSGGKIFHTIRNSAGSWTSWGDVSTYLGAPGPVSSITMAGVGGETHVVIATANGTHQYHALRKSDGTWENFADLGGLLGQVTAKSLSATAVDGEVQLALVTDDNKILHIIRHADRTWSTVAPVETTGVNGTRDAVAITGTL</sequence>
<dbReference type="InterPro" id="IPR001314">
    <property type="entry name" value="Peptidase_S1A"/>
</dbReference>
<reference evidence="2" key="2">
    <citation type="submission" date="2020-09" db="EMBL/GenBank/DDBJ databases">
        <authorList>
            <person name="Sun Q."/>
            <person name="Ohkuma M."/>
        </authorList>
    </citation>
    <scope>NUCLEOTIDE SEQUENCE</scope>
    <source>
        <strain evidence="2">JCM 4646</strain>
    </source>
</reference>
<dbReference type="Gene3D" id="2.40.10.10">
    <property type="entry name" value="Trypsin-like serine proteases"/>
    <property type="match status" value="1"/>
</dbReference>
<feature type="domain" description="Peptidase S1" evidence="1">
    <location>
        <begin position="75"/>
        <end position="304"/>
    </location>
</feature>
<dbReference type="InterPro" id="IPR001254">
    <property type="entry name" value="Trypsin_dom"/>
</dbReference>
<comment type="caution">
    <text evidence="2">The sequence shown here is derived from an EMBL/GenBank/DDBJ whole genome shotgun (WGS) entry which is preliminary data.</text>
</comment>
<name>A0A919L2J2_9ACTN</name>
<gene>
    <name evidence="2" type="ORF">GCM10018781_60830</name>
</gene>
<dbReference type="RefSeq" id="WP_190214123.1">
    <property type="nucleotide sequence ID" value="NZ_BNBO01000047.1"/>
</dbReference>
<dbReference type="GeneID" id="95356407"/>
<dbReference type="InterPro" id="IPR043504">
    <property type="entry name" value="Peptidase_S1_PA_chymotrypsin"/>
</dbReference>